<keyword evidence="1" id="KW-0732">Signal</keyword>
<evidence type="ECO:0008006" key="4">
    <source>
        <dbReference type="Google" id="ProtNLM"/>
    </source>
</evidence>
<sequence>MNCKLRVLGVLVLSFLLFFSFEGLQAQEKDVVWYNNLLIGENCYKDIFNNHFPLVKIDPDNGEEINKDCKGKYYYSVGDVFYNDPQISITKDEIRMVYAEGRYSAQINNIVELLNKEDLIVLIHINEDEYDLKYSNEIAIFKIENSDTLKWLNKDKLTLNNFFIDKNYTQEDIKYISDYFFIEYQVKKSNHEIVAKLTDFRDFEDSDTSLEQVNPNFDIDFLYEIQENTPKFIWNENHWSIKQ</sequence>
<name>A0AAE4BQE2_9BACT</name>
<dbReference type="RefSeq" id="WP_309936912.1">
    <property type="nucleotide sequence ID" value="NZ_JAVDQD010000001.1"/>
</dbReference>
<evidence type="ECO:0000256" key="1">
    <source>
        <dbReference type="SAM" id="SignalP"/>
    </source>
</evidence>
<proteinExistence type="predicted"/>
<dbReference type="EMBL" id="JAVDQD010000001">
    <property type="protein sequence ID" value="MDR6237446.1"/>
    <property type="molecule type" value="Genomic_DNA"/>
</dbReference>
<accession>A0AAE4BQE2</accession>
<organism evidence="2 3">
    <name type="scientific">Aureibacter tunicatorum</name>
    <dbReference type="NCBI Taxonomy" id="866807"/>
    <lineage>
        <taxon>Bacteria</taxon>
        <taxon>Pseudomonadati</taxon>
        <taxon>Bacteroidota</taxon>
        <taxon>Cytophagia</taxon>
        <taxon>Cytophagales</taxon>
        <taxon>Persicobacteraceae</taxon>
        <taxon>Aureibacter</taxon>
    </lineage>
</organism>
<feature type="signal peptide" evidence="1">
    <location>
        <begin position="1"/>
        <end position="26"/>
    </location>
</feature>
<keyword evidence="3" id="KW-1185">Reference proteome</keyword>
<evidence type="ECO:0000313" key="3">
    <source>
        <dbReference type="Proteomes" id="UP001185092"/>
    </source>
</evidence>
<comment type="caution">
    <text evidence="2">The sequence shown here is derived from an EMBL/GenBank/DDBJ whole genome shotgun (WGS) entry which is preliminary data.</text>
</comment>
<protein>
    <recommendedName>
        <fullName evidence="4">DKNYY family protein</fullName>
    </recommendedName>
</protein>
<dbReference type="Proteomes" id="UP001185092">
    <property type="component" value="Unassembled WGS sequence"/>
</dbReference>
<dbReference type="AlphaFoldDB" id="A0AAE4BQE2"/>
<feature type="chain" id="PRO_5042012432" description="DKNYY family protein" evidence="1">
    <location>
        <begin position="27"/>
        <end position="243"/>
    </location>
</feature>
<reference evidence="2" key="1">
    <citation type="submission" date="2023-07" db="EMBL/GenBank/DDBJ databases">
        <title>Genomic Encyclopedia of Type Strains, Phase IV (KMG-IV): sequencing the most valuable type-strain genomes for metagenomic binning, comparative biology and taxonomic classification.</title>
        <authorList>
            <person name="Goeker M."/>
        </authorList>
    </citation>
    <scope>NUCLEOTIDE SEQUENCE</scope>
    <source>
        <strain evidence="2">DSM 26174</strain>
    </source>
</reference>
<evidence type="ECO:0000313" key="2">
    <source>
        <dbReference type="EMBL" id="MDR6237446.1"/>
    </source>
</evidence>
<gene>
    <name evidence="2" type="ORF">HNQ88_000422</name>
</gene>